<feature type="signal peptide" evidence="1">
    <location>
        <begin position="1"/>
        <end position="21"/>
    </location>
</feature>
<dbReference type="RefSeq" id="WP_190350777.1">
    <property type="nucleotide sequence ID" value="NZ_JACJPY010000025.1"/>
</dbReference>
<keyword evidence="3" id="KW-1185">Reference proteome</keyword>
<organism evidence="2 3">
    <name type="scientific">Pseudanabaena cinerea FACHB-1277</name>
    <dbReference type="NCBI Taxonomy" id="2949581"/>
    <lineage>
        <taxon>Bacteria</taxon>
        <taxon>Bacillati</taxon>
        <taxon>Cyanobacteriota</taxon>
        <taxon>Cyanophyceae</taxon>
        <taxon>Pseudanabaenales</taxon>
        <taxon>Pseudanabaenaceae</taxon>
        <taxon>Pseudanabaena</taxon>
        <taxon>Pseudanabaena cinerea</taxon>
    </lineage>
</organism>
<evidence type="ECO:0000313" key="3">
    <source>
        <dbReference type="Proteomes" id="UP000631421"/>
    </source>
</evidence>
<feature type="chain" id="PRO_5036747398" evidence="1">
    <location>
        <begin position="22"/>
        <end position="134"/>
    </location>
</feature>
<keyword evidence="1" id="KW-0732">Signal</keyword>
<dbReference type="Proteomes" id="UP000631421">
    <property type="component" value="Unassembled WGS sequence"/>
</dbReference>
<gene>
    <name evidence="2" type="ORF">H6F44_09810</name>
</gene>
<proteinExistence type="predicted"/>
<accession>A0A926Z5M4</accession>
<dbReference type="AlphaFoldDB" id="A0A926Z5M4"/>
<reference evidence="2" key="2">
    <citation type="submission" date="2020-08" db="EMBL/GenBank/DDBJ databases">
        <authorList>
            <person name="Chen M."/>
            <person name="Teng W."/>
            <person name="Zhao L."/>
            <person name="Hu C."/>
            <person name="Zhou Y."/>
            <person name="Han B."/>
            <person name="Song L."/>
            <person name="Shu W."/>
        </authorList>
    </citation>
    <scope>NUCLEOTIDE SEQUENCE</scope>
    <source>
        <strain evidence="2">FACHB-1277</strain>
    </source>
</reference>
<protein>
    <submittedName>
        <fullName evidence="2">Uncharacterized protein</fullName>
    </submittedName>
</protein>
<dbReference type="EMBL" id="JACJPY010000025">
    <property type="protein sequence ID" value="MBD2150411.1"/>
    <property type="molecule type" value="Genomic_DNA"/>
</dbReference>
<dbReference type="Gene3D" id="2.40.50.140">
    <property type="entry name" value="Nucleic acid-binding proteins"/>
    <property type="match status" value="1"/>
</dbReference>
<reference evidence="2" key="1">
    <citation type="journal article" date="2015" name="ISME J.">
        <title>Draft Genome Sequence of Streptomyces incarnatus NRRL8089, which Produces the Nucleoside Antibiotic Sinefungin.</title>
        <authorList>
            <person name="Oshima K."/>
            <person name="Hattori M."/>
            <person name="Shimizu H."/>
            <person name="Fukuda K."/>
            <person name="Nemoto M."/>
            <person name="Inagaki K."/>
            <person name="Tamura T."/>
        </authorList>
    </citation>
    <scope>NUCLEOTIDE SEQUENCE</scope>
    <source>
        <strain evidence="2">FACHB-1277</strain>
    </source>
</reference>
<sequence length="134" mass="14730">MKLTPIIVSTGILLFCTSCFAPSPEINRSSNLSQQSAIAQSNSINYTDAPNHIGEQVIISGKVNHIFVSKTNTTFINFCKDYRSCPFSAVIFADDRSQFGDLEKLIGETVQISGIVNEYKGNPQIILQDPSQLK</sequence>
<evidence type="ECO:0000256" key="1">
    <source>
        <dbReference type="SAM" id="SignalP"/>
    </source>
</evidence>
<comment type="caution">
    <text evidence="2">The sequence shown here is derived from an EMBL/GenBank/DDBJ whole genome shotgun (WGS) entry which is preliminary data.</text>
</comment>
<evidence type="ECO:0000313" key="2">
    <source>
        <dbReference type="EMBL" id="MBD2150411.1"/>
    </source>
</evidence>
<dbReference type="InterPro" id="IPR012340">
    <property type="entry name" value="NA-bd_OB-fold"/>
</dbReference>
<name>A0A926Z5M4_9CYAN</name>